<reference evidence="2 3" key="1">
    <citation type="submission" date="2019-11" db="EMBL/GenBank/DDBJ databases">
        <title>Description of Pedobacter sp. LMG 31462T.</title>
        <authorList>
            <person name="Carlier A."/>
            <person name="Qi S."/>
            <person name="Vandamme P."/>
        </authorList>
    </citation>
    <scope>NUCLEOTIDE SEQUENCE [LARGE SCALE GENOMIC DNA]</scope>
    <source>
        <strain evidence="2 3">LMG 31462</strain>
    </source>
</reference>
<keyword evidence="1" id="KW-0732">Signal</keyword>
<evidence type="ECO:0000313" key="3">
    <source>
        <dbReference type="Proteomes" id="UP000636110"/>
    </source>
</evidence>
<protein>
    <recommendedName>
        <fullName evidence="4">DUF4369 domain-containing protein</fullName>
    </recommendedName>
</protein>
<evidence type="ECO:0008006" key="4">
    <source>
        <dbReference type="Google" id="ProtNLM"/>
    </source>
</evidence>
<evidence type="ECO:0000313" key="2">
    <source>
        <dbReference type="EMBL" id="MBB2150249.1"/>
    </source>
</evidence>
<keyword evidence="3" id="KW-1185">Reference proteome</keyword>
<sequence>MKAIKTLGLLVSLTIAGIGAMAQDIVVIKPGDFLRGTIKGTDYSTVIFSKEDESVVQFKATDIQEFVWNGETYVSKPVVVNKKTQYKFFKIIEHGAIYLYSRGGNALVDAPEPKKTRIIPSIGIGAGTGSFGSGVGIGGGITILGGRRQEPAAKKMMPATFFMEKPGTGRLMEMPVEGAGSVEKNQQIKKVLLEQLGDDADLAERIKATENFDSKLIIAFVTAYNEAHK</sequence>
<evidence type="ECO:0000256" key="1">
    <source>
        <dbReference type="SAM" id="SignalP"/>
    </source>
</evidence>
<name>A0ABR6EYD8_9SPHI</name>
<feature type="chain" id="PRO_5045950198" description="DUF4369 domain-containing protein" evidence="1">
    <location>
        <begin position="23"/>
        <end position="229"/>
    </location>
</feature>
<proteinExistence type="predicted"/>
<dbReference type="EMBL" id="WNXC01000005">
    <property type="protein sequence ID" value="MBB2150249.1"/>
    <property type="molecule type" value="Genomic_DNA"/>
</dbReference>
<feature type="signal peptide" evidence="1">
    <location>
        <begin position="1"/>
        <end position="22"/>
    </location>
</feature>
<accession>A0ABR6EYD8</accession>
<gene>
    <name evidence="2" type="ORF">GM920_15215</name>
</gene>
<comment type="caution">
    <text evidence="2">The sequence shown here is derived from an EMBL/GenBank/DDBJ whole genome shotgun (WGS) entry which is preliminary data.</text>
</comment>
<dbReference type="Proteomes" id="UP000636110">
    <property type="component" value="Unassembled WGS sequence"/>
</dbReference>
<organism evidence="2 3">
    <name type="scientific">Pedobacter gandavensis</name>
    <dbReference type="NCBI Taxonomy" id="2679963"/>
    <lineage>
        <taxon>Bacteria</taxon>
        <taxon>Pseudomonadati</taxon>
        <taxon>Bacteroidota</taxon>
        <taxon>Sphingobacteriia</taxon>
        <taxon>Sphingobacteriales</taxon>
        <taxon>Sphingobacteriaceae</taxon>
        <taxon>Pedobacter</taxon>
    </lineage>
</organism>